<dbReference type="SUPFAM" id="SSF63829">
    <property type="entry name" value="Calcium-dependent phosphotriesterase"/>
    <property type="match status" value="1"/>
</dbReference>
<gene>
    <name evidence="1" type="ORF">ENO59_08305</name>
</gene>
<dbReference type="PROSITE" id="PS51257">
    <property type="entry name" value="PROKAR_LIPOPROTEIN"/>
    <property type="match status" value="1"/>
</dbReference>
<comment type="caution">
    <text evidence="1">The sequence shown here is derived from an EMBL/GenBank/DDBJ whole genome shotgun (WGS) entry which is preliminary data.</text>
</comment>
<organism evidence="1">
    <name type="scientific">Rhodothermus marinus</name>
    <name type="common">Rhodothermus obamensis</name>
    <dbReference type="NCBI Taxonomy" id="29549"/>
    <lineage>
        <taxon>Bacteria</taxon>
        <taxon>Pseudomonadati</taxon>
        <taxon>Rhodothermota</taxon>
        <taxon>Rhodothermia</taxon>
        <taxon>Rhodothermales</taxon>
        <taxon>Rhodothermaceae</taxon>
        <taxon>Rhodothermus</taxon>
    </lineage>
</organism>
<evidence type="ECO:0008006" key="2">
    <source>
        <dbReference type="Google" id="ProtNLM"/>
    </source>
</evidence>
<dbReference type="Gene3D" id="2.130.10.10">
    <property type="entry name" value="YVTN repeat-like/Quinoprotein amine dehydrogenase"/>
    <property type="match status" value="1"/>
</dbReference>
<dbReference type="AlphaFoldDB" id="A0A7V2F6L7"/>
<name>A0A7V2F6L7_RHOMR</name>
<sequence>MQRTAWLFLPLLLLGCRSTQPVAVSLPERLPGPPACLLPWYGGWIIGSGNMLWWIRGNRPSQRWVLPASVRTATVDAKETLWLGTEAGLMRLDAPNASPERVPLPALNRFPAVSALSLDKQHRLWVGTERYGVFAQTDTSWHPVLAVAPVYALSTTADGTVWVGSGIGLFRQTTRGWQIYSEEGTGNHGLPDNLVENLIPLPTGLWVIMSESISFFPIDTTAQPVEFAYLGHPGNYIYDAIDLPNGKYLLATEEGLVLLRELPRFEAHTGLQELRVLEHALAHLLSPQMLGLPKVQFTRLYRKKQMLYLAGPTGLYRVPLKKLQSHTVAAAGH</sequence>
<dbReference type="InterPro" id="IPR015943">
    <property type="entry name" value="WD40/YVTN_repeat-like_dom_sf"/>
</dbReference>
<reference evidence="1" key="1">
    <citation type="journal article" date="2020" name="mSystems">
        <title>Genome- and Community-Level Interaction Insights into Carbon Utilization and Element Cycling Functions of Hydrothermarchaeota in Hydrothermal Sediment.</title>
        <authorList>
            <person name="Zhou Z."/>
            <person name="Liu Y."/>
            <person name="Xu W."/>
            <person name="Pan J."/>
            <person name="Luo Z.H."/>
            <person name="Li M."/>
        </authorList>
    </citation>
    <scope>NUCLEOTIDE SEQUENCE [LARGE SCALE GENOMIC DNA]</scope>
    <source>
        <strain evidence="1">SpSt-143</strain>
    </source>
</reference>
<proteinExistence type="predicted"/>
<evidence type="ECO:0000313" key="1">
    <source>
        <dbReference type="EMBL" id="HER96501.1"/>
    </source>
</evidence>
<protein>
    <recommendedName>
        <fullName evidence="2">Transcriptional regulator</fullName>
    </recommendedName>
</protein>
<accession>A0A7V2F6L7</accession>
<dbReference type="EMBL" id="DSGB01000006">
    <property type="protein sequence ID" value="HER96501.1"/>
    <property type="molecule type" value="Genomic_DNA"/>
</dbReference>